<dbReference type="RefSeq" id="WP_026823230.1">
    <property type="nucleotide sequence ID" value="NZ_CP123523.1"/>
</dbReference>
<sequence>MQLINSKAIREVRTKETFKNNKLTPFVQYEKQPNIARQSLCPLNALIYRDNYPFVQYAKQPDNRSLKYLSSPKLASAKNNHSSLRGTVSDSAKFFAHGHSEHQGNFSLMMRLPDNIRLVGLAQSEEYCSKRSQPLDLCFSDLSFFSQASMTHDEKLTVVLVGLSRSTQVLISLISSWGNRIPLVVDLLFLYPVGIVINSLKVFSNTILEKLKKLDVFIHLDVKCLCTLAIPSQKIAKPYSVRALIGFLTTMLIEVTVMALYKSTQTHPKFTDTYWIIRLDSNIPYGKVSLTRRERRLFHVLFKDDRLVWSGRKPIAPQSIIECSASHGQEVAHA</sequence>
<reference evidence="1 2" key="1">
    <citation type="submission" date="2019-03" db="EMBL/GenBank/DDBJ databases">
        <title>Long-read sequencing reveals hyperdense prophage content in a complex bacterial symbiont genome.</title>
        <authorList>
            <person name="Frost C.L."/>
            <person name="Siozios S."/>
            <person name="Nadal-Jimenez P."/>
            <person name="Brockhurst M.A."/>
            <person name="King K.C."/>
            <person name="Darby A.C."/>
            <person name="Hurst G.D.D."/>
        </authorList>
    </citation>
    <scope>NUCLEOTIDE SEQUENCE [LARGE SCALE GENOMIC DNA]</scope>
    <source>
        <strain evidence="1 2">FIN</strain>
    </source>
</reference>
<gene>
    <name evidence="1" type="ORF">ArsFIN_07120</name>
</gene>
<dbReference type="Proteomes" id="UP000295134">
    <property type="component" value="Chromosome"/>
</dbReference>
<dbReference type="EMBL" id="CP038613">
    <property type="protein sequence ID" value="QBY42167.1"/>
    <property type="molecule type" value="Genomic_DNA"/>
</dbReference>
<dbReference type="KEGG" id="ans:ArsFIN_07120"/>
<dbReference type="AlphaFoldDB" id="A0A4P7KQ90"/>
<protein>
    <submittedName>
        <fullName evidence="1">Uncharacterized protein</fullName>
    </submittedName>
</protein>
<organism evidence="1 2">
    <name type="scientific">Arsenophonus nasoniae</name>
    <name type="common">son-killer infecting Nasonia vitripennis</name>
    <dbReference type="NCBI Taxonomy" id="638"/>
    <lineage>
        <taxon>Bacteria</taxon>
        <taxon>Pseudomonadati</taxon>
        <taxon>Pseudomonadota</taxon>
        <taxon>Gammaproteobacteria</taxon>
        <taxon>Enterobacterales</taxon>
        <taxon>Morganellaceae</taxon>
        <taxon>Arsenophonus</taxon>
    </lineage>
</organism>
<name>A0A4P7KQ90_9GAMM</name>
<accession>A0A4P7KQ90</accession>
<evidence type="ECO:0000313" key="2">
    <source>
        <dbReference type="Proteomes" id="UP000295134"/>
    </source>
</evidence>
<proteinExistence type="predicted"/>
<evidence type="ECO:0000313" key="1">
    <source>
        <dbReference type="EMBL" id="QBY42167.1"/>
    </source>
</evidence>